<keyword evidence="1" id="KW-0812">Transmembrane</keyword>
<dbReference type="AlphaFoldDB" id="A0A0R2FU07"/>
<dbReference type="STRING" id="1123500.GCA_000420365_00973"/>
<feature type="transmembrane region" description="Helical" evidence="1">
    <location>
        <begin position="12"/>
        <end position="32"/>
    </location>
</feature>
<organism evidence="2 3">
    <name type="scientific">Weissella halotolerans DSM 20190</name>
    <dbReference type="NCBI Taxonomy" id="1123500"/>
    <lineage>
        <taxon>Bacteria</taxon>
        <taxon>Bacillati</taxon>
        <taxon>Bacillota</taxon>
        <taxon>Bacilli</taxon>
        <taxon>Lactobacillales</taxon>
        <taxon>Lactobacillaceae</taxon>
        <taxon>Weissella</taxon>
    </lineage>
</organism>
<dbReference type="EMBL" id="JQAX01000003">
    <property type="protein sequence ID" value="KRN31768.1"/>
    <property type="molecule type" value="Genomic_DNA"/>
</dbReference>
<feature type="transmembrane region" description="Helical" evidence="1">
    <location>
        <begin position="90"/>
        <end position="111"/>
    </location>
</feature>
<evidence type="ECO:0000313" key="2">
    <source>
        <dbReference type="EMBL" id="KRN31768.1"/>
    </source>
</evidence>
<feature type="transmembrane region" description="Helical" evidence="1">
    <location>
        <begin position="179"/>
        <end position="196"/>
    </location>
</feature>
<sequence>MLIRNQRTQRILLILSTLGLGWLIFGHLLHVPLLNMLDTLSQSLTIEQVPSIFAWLTFIPYLFGHPFGTLVIFTTLLFCLWGFKYKIPAAWLALSLLASEVVLLIADLLLTGLTQPHHFFNHTVFWLTWLYSSLAIFVLPEIKRWRLRLLNQLLLLVTWLAGISHALLTPAGTFTNCLAGWWLALVCLTLAEHWYIKGAPWASRFNGFHNSWY</sequence>
<keyword evidence="1" id="KW-0472">Membrane</keyword>
<name>A0A0R2FU07_9LACO</name>
<dbReference type="RefSeq" id="WP_022791728.1">
    <property type="nucleotide sequence ID" value="NZ_ATUU01000003.1"/>
</dbReference>
<dbReference type="Proteomes" id="UP000051296">
    <property type="component" value="Unassembled WGS sequence"/>
</dbReference>
<protein>
    <submittedName>
        <fullName evidence="2">Uncharacterized protein</fullName>
    </submittedName>
</protein>
<gene>
    <name evidence="2" type="ORF">IV68_GL001025</name>
</gene>
<evidence type="ECO:0000313" key="3">
    <source>
        <dbReference type="Proteomes" id="UP000051296"/>
    </source>
</evidence>
<reference evidence="2 3" key="1">
    <citation type="journal article" date="2015" name="Genome Announc.">
        <title>Expanding the biotechnology potential of lactobacilli through comparative genomics of 213 strains and associated genera.</title>
        <authorList>
            <person name="Sun Z."/>
            <person name="Harris H.M."/>
            <person name="McCann A."/>
            <person name="Guo C."/>
            <person name="Argimon S."/>
            <person name="Zhang W."/>
            <person name="Yang X."/>
            <person name="Jeffery I.B."/>
            <person name="Cooney J.C."/>
            <person name="Kagawa T.F."/>
            <person name="Liu W."/>
            <person name="Song Y."/>
            <person name="Salvetti E."/>
            <person name="Wrobel A."/>
            <person name="Rasinkangas P."/>
            <person name="Parkhill J."/>
            <person name="Rea M.C."/>
            <person name="O'Sullivan O."/>
            <person name="Ritari J."/>
            <person name="Douillard F.P."/>
            <person name="Paul Ross R."/>
            <person name="Yang R."/>
            <person name="Briner A.E."/>
            <person name="Felis G.E."/>
            <person name="de Vos W.M."/>
            <person name="Barrangou R."/>
            <person name="Klaenhammer T.R."/>
            <person name="Caufield P.W."/>
            <person name="Cui Y."/>
            <person name="Zhang H."/>
            <person name="O'Toole P.W."/>
        </authorList>
    </citation>
    <scope>NUCLEOTIDE SEQUENCE [LARGE SCALE GENOMIC DNA]</scope>
    <source>
        <strain evidence="2 3">DSM 20190</strain>
    </source>
</reference>
<dbReference type="PATRIC" id="fig|1123500.6.peg.1029"/>
<evidence type="ECO:0000256" key="1">
    <source>
        <dbReference type="SAM" id="Phobius"/>
    </source>
</evidence>
<feature type="transmembrane region" description="Helical" evidence="1">
    <location>
        <begin position="52"/>
        <end position="83"/>
    </location>
</feature>
<feature type="transmembrane region" description="Helical" evidence="1">
    <location>
        <begin position="123"/>
        <end position="142"/>
    </location>
</feature>
<feature type="transmembrane region" description="Helical" evidence="1">
    <location>
        <begin position="149"/>
        <end position="167"/>
    </location>
</feature>
<accession>A0A0R2FU07</accession>
<proteinExistence type="predicted"/>
<keyword evidence="3" id="KW-1185">Reference proteome</keyword>
<keyword evidence="1" id="KW-1133">Transmembrane helix</keyword>
<dbReference type="InParanoid" id="A0A0R2FU07"/>
<comment type="caution">
    <text evidence="2">The sequence shown here is derived from an EMBL/GenBank/DDBJ whole genome shotgun (WGS) entry which is preliminary data.</text>
</comment>